<dbReference type="InterPro" id="IPR036179">
    <property type="entry name" value="Ig-like_dom_sf"/>
</dbReference>
<dbReference type="Pfam" id="PF07686">
    <property type="entry name" value="V-set"/>
    <property type="match status" value="1"/>
</dbReference>
<feature type="chain" id="PRO_5026013708" evidence="5">
    <location>
        <begin position="16"/>
        <end position="331"/>
    </location>
</feature>
<gene>
    <name evidence="7" type="ORF">EXN66_Car012942</name>
</gene>
<reference evidence="8" key="2">
    <citation type="submission" date="2019-02" db="EMBL/GenBank/DDBJ databases">
        <title>Opniocepnalus argus Var Kimnra genome.</title>
        <authorList>
            <person name="Zhou C."/>
            <person name="Xiao S."/>
        </authorList>
    </citation>
    <scope>NUCLEOTIDE SEQUENCE [LARGE SCALE GENOMIC DNA]</scope>
</reference>
<proteinExistence type="predicted"/>
<evidence type="ECO:0000256" key="5">
    <source>
        <dbReference type="SAM" id="SignalP"/>
    </source>
</evidence>
<evidence type="ECO:0000313" key="7">
    <source>
        <dbReference type="EMBL" id="KAF3697262.1"/>
    </source>
</evidence>
<name>A0A6G1Q434_CHAAH</name>
<keyword evidence="4" id="KW-1133">Transmembrane helix</keyword>
<evidence type="ECO:0000256" key="4">
    <source>
        <dbReference type="SAM" id="Phobius"/>
    </source>
</evidence>
<dbReference type="GO" id="GO:0005886">
    <property type="term" value="C:plasma membrane"/>
    <property type="evidence" value="ECO:0007669"/>
    <property type="project" value="TreeGrafter"/>
</dbReference>
<dbReference type="InterPro" id="IPR013783">
    <property type="entry name" value="Ig-like_fold"/>
</dbReference>
<reference evidence="7 8" key="1">
    <citation type="submission" date="2019-02" db="EMBL/GenBank/DDBJ databases">
        <title>Opniocepnalus argus genome.</title>
        <authorList>
            <person name="Zhou C."/>
            <person name="Xiao S."/>
        </authorList>
    </citation>
    <scope>NUCLEOTIDE SEQUENCE [LARGE SCALE GENOMIC DNA]</scope>
    <source>
        <strain evidence="7">OARG1902GOOAL</strain>
        <tissue evidence="7">Muscle</tissue>
    </source>
</reference>
<dbReference type="PROSITE" id="PS50835">
    <property type="entry name" value="IG_LIKE"/>
    <property type="match status" value="1"/>
</dbReference>
<evidence type="ECO:0000256" key="3">
    <source>
        <dbReference type="ARBA" id="ARBA00023136"/>
    </source>
</evidence>
<feature type="signal peptide" evidence="5">
    <location>
        <begin position="1"/>
        <end position="15"/>
    </location>
</feature>
<sequence>MKILCLSLLFHASLQLQCDNAKITAHIGGEFILICKYDTSRYIYSKKYWCRGDSRSSCEILVDSENVNKMHKSVIIDQNKNGIFVKVTNLQFEDTGVYWVGIDRIYADIMTSVKVVITEVPVSKPRLWALSSVVDRPTCWGQHMTVRCGCTKGTGIQYSWYQRTPHKAILLQESSDLKLHCGTVKEVSAYHCVASNDMSREESDILSVQVLMPADSNCIYFVRLPGQPIYDCADRMSTTAATSPPLSTCQTATIHSDTTNQSLQTNQTVTLFNRTYTEVPLWYTLLRWGSLVSLLIFLCIVLICTRTRHRICKSEKRKVHFRQTPHLAQCL</sequence>
<dbReference type="InterPro" id="IPR050671">
    <property type="entry name" value="CD300_family_receptors"/>
</dbReference>
<evidence type="ECO:0000256" key="2">
    <source>
        <dbReference type="ARBA" id="ARBA00022692"/>
    </source>
</evidence>
<keyword evidence="3 4" id="KW-0472">Membrane</keyword>
<evidence type="ECO:0000259" key="6">
    <source>
        <dbReference type="PROSITE" id="PS50835"/>
    </source>
</evidence>
<dbReference type="InterPro" id="IPR007110">
    <property type="entry name" value="Ig-like_dom"/>
</dbReference>
<dbReference type="InterPro" id="IPR013106">
    <property type="entry name" value="Ig_V-set"/>
</dbReference>
<dbReference type="EMBL" id="CM015723">
    <property type="protein sequence ID" value="KAF3697262.1"/>
    <property type="molecule type" value="Genomic_DNA"/>
</dbReference>
<dbReference type="PANTHER" id="PTHR11860:SF96">
    <property type="match status" value="1"/>
</dbReference>
<keyword evidence="8" id="KW-1185">Reference proteome</keyword>
<dbReference type="Proteomes" id="UP000503349">
    <property type="component" value="Chromosome 12"/>
</dbReference>
<keyword evidence="5" id="KW-0732">Signal</keyword>
<dbReference type="GO" id="GO:0004888">
    <property type="term" value="F:transmembrane signaling receptor activity"/>
    <property type="evidence" value="ECO:0007669"/>
    <property type="project" value="TreeGrafter"/>
</dbReference>
<evidence type="ECO:0000256" key="1">
    <source>
        <dbReference type="ARBA" id="ARBA00004370"/>
    </source>
</evidence>
<dbReference type="Gene3D" id="2.60.40.10">
    <property type="entry name" value="Immunoglobulins"/>
    <property type="match status" value="2"/>
</dbReference>
<organism evidence="7 8">
    <name type="scientific">Channa argus</name>
    <name type="common">Northern snakehead</name>
    <name type="synonym">Ophicephalus argus</name>
    <dbReference type="NCBI Taxonomy" id="215402"/>
    <lineage>
        <taxon>Eukaryota</taxon>
        <taxon>Metazoa</taxon>
        <taxon>Chordata</taxon>
        <taxon>Craniata</taxon>
        <taxon>Vertebrata</taxon>
        <taxon>Euteleostomi</taxon>
        <taxon>Actinopterygii</taxon>
        <taxon>Neopterygii</taxon>
        <taxon>Teleostei</taxon>
        <taxon>Neoteleostei</taxon>
        <taxon>Acanthomorphata</taxon>
        <taxon>Anabantaria</taxon>
        <taxon>Anabantiformes</taxon>
        <taxon>Channoidei</taxon>
        <taxon>Channidae</taxon>
        <taxon>Channa</taxon>
    </lineage>
</organism>
<accession>A0A6G1Q434</accession>
<protein>
    <submittedName>
        <fullName evidence="7">CMRF35-like molecule 5</fullName>
    </submittedName>
</protein>
<dbReference type="AlphaFoldDB" id="A0A6G1Q434"/>
<feature type="domain" description="Ig-like" evidence="6">
    <location>
        <begin position="125"/>
        <end position="207"/>
    </location>
</feature>
<dbReference type="PANTHER" id="PTHR11860">
    <property type="entry name" value="POLYMERIC-IMMUNOGLOBULIN RECEPTOR"/>
    <property type="match status" value="1"/>
</dbReference>
<feature type="transmembrane region" description="Helical" evidence="4">
    <location>
        <begin position="281"/>
        <end position="304"/>
    </location>
</feature>
<dbReference type="SUPFAM" id="SSF48726">
    <property type="entry name" value="Immunoglobulin"/>
    <property type="match status" value="2"/>
</dbReference>
<keyword evidence="2 4" id="KW-0812">Transmembrane</keyword>
<evidence type="ECO:0000313" key="8">
    <source>
        <dbReference type="Proteomes" id="UP000503349"/>
    </source>
</evidence>
<comment type="subcellular location">
    <subcellularLocation>
        <location evidence="1">Membrane</location>
    </subcellularLocation>
</comment>